<evidence type="ECO:0000313" key="3">
    <source>
        <dbReference type="Proteomes" id="UP000243459"/>
    </source>
</evidence>
<organism evidence="2 3">
    <name type="scientific">Asparagus officinalis</name>
    <name type="common">Garden asparagus</name>
    <dbReference type="NCBI Taxonomy" id="4686"/>
    <lineage>
        <taxon>Eukaryota</taxon>
        <taxon>Viridiplantae</taxon>
        <taxon>Streptophyta</taxon>
        <taxon>Embryophyta</taxon>
        <taxon>Tracheophyta</taxon>
        <taxon>Spermatophyta</taxon>
        <taxon>Magnoliopsida</taxon>
        <taxon>Liliopsida</taxon>
        <taxon>Asparagales</taxon>
        <taxon>Asparagaceae</taxon>
        <taxon>Asparagoideae</taxon>
        <taxon>Asparagus</taxon>
    </lineage>
</organism>
<keyword evidence="3" id="KW-1185">Reference proteome</keyword>
<evidence type="ECO:0000313" key="2">
    <source>
        <dbReference type="EMBL" id="ONK80187.1"/>
    </source>
</evidence>
<sequence length="195" mass="21098">MSKVCRIGPHRRASASSLRRWPPALLPSAAPAPFVPAGHVASAWWSPRAASWCGPSHLNHPSSAAPHAGEERSAAYLLPKPRPTLLPAATSPCSFESTSSRTSPPPPPTSARATTTSEIPSAVPKWARRRVAAAAPGSLSRRPSFRADLRGVLVICFFQSAGGAAEEEGGRWRRVLRTRRREGGRKENMTRVTWW</sequence>
<gene>
    <name evidence="2" type="ORF">A4U43_C01F14870</name>
</gene>
<dbReference type="Gramene" id="ONK80187">
    <property type="protein sequence ID" value="ONK80187"/>
    <property type="gene ID" value="A4U43_C01F14870"/>
</dbReference>
<name>A0A5P1FRX4_ASPOF</name>
<accession>A0A5P1FRX4</accession>
<dbReference type="EMBL" id="CM007381">
    <property type="protein sequence ID" value="ONK80187.1"/>
    <property type="molecule type" value="Genomic_DNA"/>
</dbReference>
<protein>
    <submittedName>
        <fullName evidence="2">Uncharacterized protein</fullName>
    </submittedName>
</protein>
<evidence type="ECO:0000256" key="1">
    <source>
        <dbReference type="SAM" id="MobiDB-lite"/>
    </source>
</evidence>
<proteinExistence type="predicted"/>
<reference evidence="3" key="1">
    <citation type="journal article" date="2017" name="Nat. Commun.">
        <title>The asparagus genome sheds light on the origin and evolution of a young Y chromosome.</title>
        <authorList>
            <person name="Harkess A."/>
            <person name="Zhou J."/>
            <person name="Xu C."/>
            <person name="Bowers J.E."/>
            <person name="Van der Hulst R."/>
            <person name="Ayyampalayam S."/>
            <person name="Mercati F."/>
            <person name="Riccardi P."/>
            <person name="McKain M.R."/>
            <person name="Kakrana A."/>
            <person name="Tang H."/>
            <person name="Ray J."/>
            <person name="Groenendijk J."/>
            <person name="Arikit S."/>
            <person name="Mathioni S.M."/>
            <person name="Nakano M."/>
            <person name="Shan H."/>
            <person name="Telgmann-Rauber A."/>
            <person name="Kanno A."/>
            <person name="Yue Z."/>
            <person name="Chen H."/>
            <person name="Li W."/>
            <person name="Chen Y."/>
            <person name="Xu X."/>
            <person name="Zhang Y."/>
            <person name="Luo S."/>
            <person name="Chen H."/>
            <person name="Gao J."/>
            <person name="Mao Z."/>
            <person name="Pires J.C."/>
            <person name="Luo M."/>
            <person name="Kudrna D."/>
            <person name="Wing R.A."/>
            <person name="Meyers B.C."/>
            <person name="Yi K."/>
            <person name="Kong H."/>
            <person name="Lavrijsen P."/>
            <person name="Sunseri F."/>
            <person name="Falavigna A."/>
            <person name="Ye Y."/>
            <person name="Leebens-Mack J.H."/>
            <person name="Chen G."/>
        </authorList>
    </citation>
    <scope>NUCLEOTIDE SEQUENCE [LARGE SCALE GENOMIC DNA]</scope>
    <source>
        <strain evidence="3">cv. DH0086</strain>
    </source>
</reference>
<dbReference type="AlphaFoldDB" id="A0A5P1FRX4"/>
<dbReference type="Proteomes" id="UP000243459">
    <property type="component" value="Chromosome 1"/>
</dbReference>
<feature type="region of interest" description="Disordered" evidence="1">
    <location>
        <begin position="88"/>
        <end position="117"/>
    </location>
</feature>